<evidence type="ECO:0000256" key="1">
    <source>
        <dbReference type="SAM" id="Phobius"/>
    </source>
</evidence>
<gene>
    <name evidence="2" type="ORF">DRO07_00300</name>
</gene>
<name>A0A497JI08_9ARCH</name>
<dbReference type="AlphaFoldDB" id="A0A497JI08"/>
<dbReference type="Proteomes" id="UP000277633">
    <property type="component" value="Unassembled WGS sequence"/>
</dbReference>
<comment type="caution">
    <text evidence="2">The sequence shown here is derived from an EMBL/GenBank/DDBJ whole genome shotgun (WGS) entry which is preliminary data.</text>
</comment>
<feature type="transmembrane region" description="Helical" evidence="1">
    <location>
        <begin position="6"/>
        <end position="27"/>
    </location>
</feature>
<keyword evidence="1" id="KW-0472">Membrane</keyword>
<sequence>MVKLTIAGKVIITLAIIVALYLLFFIIPSVLSPAGEENISGRKMVKIFAFVKTMDESSIKLSKTLEALKKDPEISNIFSYELIVVDVEKEKTKRFAVSEEEVPCFIIGNEKVIGTRDEEWFREKIAEVAKQSGIIQ</sequence>
<accession>A0A497JI08</accession>
<proteinExistence type="predicted"/>
<dbReference type="EMBL" id="QMWO01000006">
    <property type="protein sequence ID" value="RLG70382.1"/>
    <property type="molecule type" value="Genomic_DNA"/>
</dbReference>
<evidence type="ECO:0008006" key="4">
    <source>
        <dbReference type="Google" id="ProtNLM"/>
    </source>
</evidence>
<reference evidence="2 3" key="1">
    <citation type="submission" date="2018-06" db="EMBL/GenBank/DDBJ databases">
        <title>Extensive metabolic versatility and redundancy in microbially diverse, dynamic hydrothermal sediments.</title>
        <authorList>
            <person name="Dombrowski N."/>
            <person name="Teske A."/>
            <person name="Baker B.J."/>
        </authorList>
    </citation>
    <scope>NUCLEOTIDE SEQUENCE [LARGE SCALE GENOMIC DNA]</scope>
    <source>
        <strain evidence="2">B9_G13</strain>
    </source>
</reference>
<evidence type="ECO:0000313" key="2">
    <source>
        <dbReference type="EMBL" id="RLG70382.1"/>
    </source>
</evidence>
<organism evidence="2 3">
    <name type="scientific">Candidatus Iainarchaeum sp</name>
    <dbReference type="NCBI Taxonomy" id="3101447"/>
    <lineage>
        <taxon>Archaea</taxon>
        <taxon>Candidatus Iainarchaeota</taxon>
        <taxon>Candidatus Iainarchaeia</taxon>
        <taxon>Candidatus Iainarchaeales</taxon>
        <taxon>Candidatus Iainarchaeaceae</taxon>
        <taxon>Candidatus Iainarchaeum</taxon>
    </lineage>
</organism>
<keyword evidence="1" id="KW-1133">Transmembrane helix</keyword>
<evidence type="ECO:0000313" key="3">
    <source>
        <dbReference type="Proteomes" id="UP000277633"/>
    </source>
</evidence>
<keyword evidence="1" id="KW-0812">Transmembrane</keyword>
<protein>
    <recommendedName>
        <fullName evidence="4">Thioredoxin domain-containing protein</fullName>
    </recommendedName>
</protein>